<reference evidence="3" key="1">
    <citation type="journal article" date="2019" name="Int. J. Syst. Evol. Microbiol.">
        <title>The Global Catalogue of Microorganisms (GCM) 10K type strain sequencing project: providing services to taxonomists for standard genome sequencing and annotation.</title>
        <authorList>
            <consortium name="The Broad Institute Genomics Platform"/>
            <consortium name="The Broad Institute Genome Sequencing Center for Infectious Disease"/>
            <person name="Wu L."/>
            <person name="Ma J."/>
        </authorList>
    </citation>
    <scope>NUCLEOTIDE SEQUENCE [LARGE SCALE GENOMIC DNA]</scope>
    <source>
        <strain evidence="3">JCM 16925</strain>
    </source>
</reference>
<name>A0ABP7W7W3_9ACTN</name>
<organism evidence="2 3">
    <name type="scientific">Streptomyces shaanxiensis</name>
    <dbReference type="NCBI Taxonomy" id="653357"/>
    <lineage>
        <taxon>Bacteria</taxon>
        <taxon>Bacillati</taxon>
        <taxon>Actinomycetota</taxon>
        <taxon>Actinomycetes</taxon>
        <taxon>Kitasatosporales</taxon>
        <taxon>Streptomycetaceae</taxon>
        <taxon>Streptomyces</taxon>
    </lineage>
</organism>
<sequence length="233" mass="25120">MGKTCRREPRQARTVVRMRLLSVNVGNPRPNPWKGLGATGIDKRPVDGAVAVSAPGPKGTGAVGLAGDRVYDVRNHGGTDQAVYAYAREDLDGWQAELGRTLANGVFGENLTTVGLDVNGAVIGERWRIGSDVVLEVSCARIPCGTFQGWLEQDGWIKRFTQAALPGAYLRVIEPGDIRAGDPVEIVHRPDHDVTVAVSFRAVTREPDLLPLLLAADALPEEIRELAQRRTAG</sequence>
<keyword evidence="3" id="KW-1185">Reference proteome</keyword>
<dbReference type="InterPro" id="IPR011037">
    <property type="entry name" value="Pyrv_Knase-like_insert_dom_sf"/>
</dbReference>
<dbReference type="PANTHER" id="PTHR30212:SF2">
    <property type="entry name" value="PROTEIN YIIM"/>
    <property type="match status" value="1"/>
</dbReference>
<protein>
    <submittedName>
        <fullName evidence="2">MOSC domain-containing protein</fullName>
    </submittedName>
</protein>
<dbReference type="Proteomes" id="UP001499984">
    <property type="component" value="Unassembled WGS sequence"/>
</dbReference>
<dbReference type="InterPro" id="IPR052353">
    <property type="entry name" value="Benzoxazolinone_Detox_Enz"/>
</dbReference>
<evidence type="ECO:0000313" key="3">
    <source>
        <dbReference type="Proteomes" id="UP001499984"/>
    </source>
</evidence>
<dbReference type="EMBL" id="BAAAZY010000027">
    <property type="protein sequence ID" value="GAA4083203.1"/>
    <property type="molecule type" value="Genomic_DNA"/>
</dbReference>
<dbReference type="PANTHER" id="PTHR30212">
    <property type="entry name" value="PROTEIN YIIM"/>
    <property type="match status" value="1"/>
</dbReference>
<comment type="caution">
    <text evidence="2">The sequence shown here is derived from an EMBL/GenBank/DDBJ whole genome shotgun (WGS) entry which is preliminary data.</text>
</comment>
<evidence type="ECO:0000313" key="2">
    <source>
        <dbReference type="EMBL" id="GAA4083203.1"/>
    </source>
</evidence>
<dbReference type="PROSITE" id="PS51340">
    <property type="entry name" value="MOSC"/>
    <property type="match status" value="1"/>
</dbReference>
<dbReference type="SUPFAM" id="SSF50800">
    <property type="entry name" value="PK beta-barrel domain-like"/>
    <property type="match status" value="1"/>
</dbReference>
<dbReference type="Pfam" id="PF03473">
    <property type="entry name" value="MOSC"/>
    <property type="match status" value="1"/>
</dbReference>
<feature type="domain" description="MOSC" evidence="1">
    <location>
        <begin position="44"/>
        <end position="187"/>
    </location>
</feature>
<accession>A0ABP7W7W3</accession>
<gene>
    <name evidence="2" type="ORF">GCM10022233_75950</name>
</gene>
<dbReference type="InterPro" id="IPR005302">
    <property type="entry name" value="MoCF_Sase_C"/>
</dbReference>
<dbReference type="Gene3D" id="2.40.33.20">
    <property type="entry name" value="PK beta-barrel domain-like"/>
    <property type="match status" value="1"/>
</dbReference>
<proteinExistence type="predicted"/>
<evidence type="ECO:0000259" key="1">
    <source>
        <dbReference type="PROSITE" id="PS51340"/>
    </source>
</evidence>